<evidence type="ECO:0000313" key="2">
    <source>
        <dbReference type="Proteomes" id="UP001396334"/>
    </source>
</evidence>
<comment type="caution">
    <text evidence="1">The sequence shown here is derived from an EMBL/GenBank/DDBJ whole genome shotgun (WGS) entry which is preliminary data.</text>
</comment>
<name>A0ABR2SVA0_9ROSI</name>
<dbReference type="Proteomes" id="UP001396334">
    <property type="component" value="Unassembled WGS sequence"/>
</dbReference>
<evidence type="ECO:0000313" key="1">
    <source>
        <dbReference type="EMBL" id="KAK9028941.1"/>
    </source>
</evidence>
<reference evidence="1 2" key="1">
    <citation type="journal article" date="2024" name="G3 (Bethesda)">
        <title>Genome assembly of Hibiscus sabdariffa L. provides insights into metabolisms of medicinal natural products.</title>
        <authorList>
            <person name="Kim T."/>
        </authorList>
    </citation>
    <scope>NUCLEOTIDE SEQUENCE [LARGE SCALE GENOMIC DNA]</scope>
    <source>
        <strain evidence="1">TK-2024</strain>
        <tissue evidence="1">Old leaves</tissue>
    </source>
</reference>
<protein>
    <submittedName>
        <fullName evidence="1">Uncharacterized protein</fullName>
    </submittedName>
</protein>
<keyword evidence="2" id="KW-1185">Reference proteome</keyword>
<gene>
    <name evidence="1" type="ORF">V6N11_026074</name>
</gene>
<organism evidence="1 2">
    <name type="scientific">Hibiscus sabdariffa</name>
    <name type="common">roselle</name>
    <dbReference type="NCBI Taxonomy" id="183260"/>
    <lineage>
        <taxon>Eukaryota</taxon>
        <taxon>Viridiplantae</taxon>
        <taxon>Streptophyta</taxon>
        <taxon>Embryophyta</taxon>
        <taxon>Tracheophyta</taxon>
        <taxon>Spermatophyta</taxon>
        <taxon>Magnoliopsida</taxon>
        <taxon>eudicotyledons</taxon>
        <taxon>Gunneridae</taxon>
        <taxon>Pentapetalae</taxon>
        <taxon>rosids</taxon>
        <taxon>malvids</taxon>
        <taxon>Malvales</taxon>
        <taxon>Malvaceae</taxon>
        <taxon>Malvoideae</taxon>
        <taxon>Hibiscus</taxon>
    </lineage>
</organism>
<accession>A0ABR2SVA0</accession>
<dbReference type="EMBL" id="JBBPBN010000011">
    <property type="protein sequence ID" value="KAK9028941.1"/>
    <property type="molecule type" value="Genomic_DNA"/>
</dbReference>
<proteinExistence type="predicted"/>
<sequence length="68" mass="7666">MLLLTPFGSSVPSPKPRKKKGFESVWSYDNCLLSFLLRVLQISFQRSQVGFRRQSKKPGNAGRCASSF</sequence>